<keyword evidence="4" id="KW-0732">Signal</keyword>
<evidence type="ECO:0000313" key="7">
    <source>
        <dbReference type="EMBL" id="KAI5385954.1"/>
    </source>
</evidence>
<proteinExistence type="inferred from homology"/>
<comment type="similarity">
    <text evidence="5">Belongs to the EXORDIUM family.</text>
</comment>
<gene>
    <name evidence="7" type="ORF">KIW84_072512</name>
</gene>
<evidence type="ECO:0000256" key="4">
    <source>
        <dbReference type="ARBA" id="ARBA00022729"/>
    </source>
</evidence>
<dbReference type="Pfam" id="PF04674">
    <property type="entry name" value="Phi_1"/>
    <property type="match status" value="1"/>
</dbReference>
<keyword evidence="2" id="KW-0052">Apoplast</keyword>
<evidence type="ECO:0000256" key="5">
    <source>
        <dbReference type="ARBA" id="ARBA00023591"/>
    </source>
</evidence>
<organism evidence="7 8">
    <name type="scientific">Pisum sativum</name>
    <name type="common">Garden pea</name>
    <name type="synonym">Lathyrus oleraceus</name>
    <dbReference type="NCBI Taxonomy" id="3888"/>
    <lineage>
        <taxon>Eukaryota</taxon>
        <taxon>Viridiplantae</taxon>
        <taxon>Streptophyta</taxon>
        <taxon>Embryophyta</taxon>
        <taxon>Tracheophyta</taxon>
        <taxon>Spermatophyta</taxon>
        <taxon>Magnoliopsida</taxon>
        <taxon>eudicotyledons</taxon>
        <taxon>Gunneridae</taxon>
        <taxon>Pentapetalae</taxon>
        <taxon>rosids</taxon>
        <taxon>fabids</taxon>
        <taxon>Fabales</taxon>
        <taxon>Fabaceae</taxon>
        <taxon>Papilionoideae</taxon>
        <taxon>50 kb inversion clade</taxon>
        <taxon>NPAAA clade</taxon>
        <taxon>Hologalegina</taxon>
        <taxon>IRL clade</taxon>
        <taxon>Fabeae</taxon>
        <taxon>Lathyrus</taxon>
    </lineage>
</organism>
<feature type="transmembrane region" description="Helical" evidence="6">
    <location>
        <begin position="38"/>
        <end position="63"/>
    </location>
</feature>
<evidence type="ECO:0000256" key="1">
    <source>
        <dbReference type="ARBA" id="ARBA00004271"/>
    </source>
</evidence>
<dbReference type="AlphaFoldDB" id="A0A9D4VN92"/>
<keyword evidence="6" id="KW-0472">Membrane</keyword>
<dbReference type="PANTHER" id="PTHR31279">
    <property type="entry name" value="PROTEIN EXORDIUM-LIKE 5"/>
    <property type="match status" value="1"/>
</dbReference>
<keyword evidence="6" id="KW-1133">Transmembrane helix</keyword>
<comment type="caution">
    <text evidence="7">The sequence shown here is derived from an EMBL/GenBank/DDBJ whole genome shotgun (WGS) entry which is preliminary data.</text>
</comment>
<dbReference type="EMBL" id="JAMSHJ010000007">
    <property type="protein sequence ID" value="KAI5385954.1"/>
    <property type="molecule type" value="Genomic_DNA"/>
</dbReference>
<comment type="subcellular location">
    <subcellularLocation>
        <location evidence="1">Secreted</location>
        <location evidence="1">Extracellular space</location>
        <location evidence="1">Apoplast</location>
    </subcellularLocation>
</comment>
<feature type="non-terminal residue" evidence="7">
    <location>
        <position position="114"/>
    </location>
</feature>
<dbReference type="Gramene" id="Psat07G0251200-T3">
    <property type="protein sequence ID" value="KAI5385954.1"/>
    <property type="gene ID" value="KIW84_072512"/>
</dbReference>
<reference evidence="7 8" key="1">
    <citation type="journal article" date="2022" name="Nat. Genet.">
        <title>Improved pea reference genome and pan-genome highlight genomic features and evolutionary characteristics.</title>
        <authorList>
            <person name="Yang T."/>
            <person name="Liu R."/>
            <person name="Luo Y."/>
            <person name="Hu S."/>
            <person name="Wang D."/>
            <person name="Wang C."/>
            <person name="Pandey M.K."/>
            <person name="Ge S."/>
            <person name="Xu Q."/>
            <person name="Li N."/>
            <person name="Li G."/>
            <person name="Huang Y."/>
            <person name="Saxena R.K."/>
            <person name="Ji Y."/>
            <person name="Li M."/>
            <person name="Yan X."/>
            <person name="He Y."/>
            <person name="Liu Y."/>
            <person name="Wang X."/>
            <person name="Xiang C."/>
            <person name="Varshney R.K."/>
            <person name="Ding H."/>
            <person name="Gao S."/>
            <person name="Zong X."/>
        </authorList>
    </citation>
    <scope>NUCLEOTIDE SEQUENCE [LARGE SCALE GENOMIC DNA]</scope>
    <source>
        <strain evidence="7 8">cv. Zhongwan 6</strain>
    </source>
</reference>
<evidence type="ECO:0000313" key="8">
    <source>
        <dbReference type="Proteomes" id="UP001058974"/>
    </source>
</evidence>
<keyword evidence="6" id="KW-0812">Transmembrane</keyword>
<dbReference type="PANTHER" id="PTHR31279:SF3">
    <property type="entry name" value="PROTEIN EXORDIUM-LIKE 2"/>
    <property type="match status" value="1"/>
</dbReference>
<keyword evidence="8" id="KW-1185">Reference proteome</keyword>
<dbReference type="Proteomes" id="UP001058974">
    <property type="component" value="Chromosome 7"/>
</dbReference>
<dbReference type="GO" id="GO:0048046">
    <property type="term" value="C:apoplast"/>
    <property type="evidence" value="ECO:0007669"/>
    <property type="project" value="UniProtKB-SubCell"/>
</dbReference>
<evidence type="ECO:0000256" key="2">
    <source>
        <dbReference type="ARBA" id="ARBA00022523"/>
    </source>
</evidence>
<name>A0A9D4VN92_PEA</name>
<feature type="non-terminal residue" evidence="7">
    <location>
        <position position="1"/>
    </location>
</feature>
<sequence length="114" mass="12870">VFKSKLTFKFSALTLSFSLSNPKNLKQTYWIMNMASNYRIAITFSAVLTLLVLLPTLTVGELVQEQPLVLKYHNGQLLKGRITVNLIWYGTFTPIQRSIIVDFINSVSTTAEAK</sequence>
<protein>
    <submittedName>
        <fullName evidence="7">Variant 3, Protein EXORDIUM-like 2</fullName>
    </submittedName>
</protein>
<accession>A0A9D4VN92</accession>
<evidence type="ECO:0000256" key="6">
    <source>
        <dbReference type="SAM" id="Phobius"/>
    </source>
</evidence>
<evidence type="ECO:0000256" key="3">
    <source>
        <dbReference type="ARBA" id="ARBA00022525"/>
    </source>
</evidence>
<dbReference type="InterPro" id="IPR006766">
    <property type="entry name" value="EXORDIUM-like"/>
</dbReference>
<keyword evidence="3" id="KW-0964">Secreted</keyword>